<keyword evidence="5" id="KW-1185">Reference proteome</keyword>
<comment type="caution">
    <text evidence="4">The sequence shown here is derived from an EMBL/GenBank/DDBJ whole genome shotgun (WGS) entry which is preliminary data.</text>
</comment>
<dbReference type="PANTHER" id="PTHR43877">
    <property type="entry name" value="AMINOALKYLPHOSPHONATE N-ACETYLTRANSFERASE-RELATED-RELATED"/>
    <property type="match status" value="1"/>
</dbReference>
<dbReference type="AlphaFoldDB" id="A0A8J3JUM7"/>
<organism evidence="4 5">
    <name type="scientific">Catellatospora bangladeshensis</name>
    <dbReference type="NCBI Taxonomy" id="310355"/>
    <lineage>
        <taxon>Bacteria</taxon>
        <taxon>Bacillati</taxon>
        <taxon>Actinomycetota</taxon>
        <taxon>Actinomycetes</taxon>
        <taxon>Micromonosporales</taxon>
        <taxon>Micromonosporaceae</taxon>
        <taxon>Catellatospora</taxon>
    </lineage>
</organism>
<dbReference type="Pfam" id="PF00583">
    <property type="entry name" value="Acetyltransf_1"/>
    <property type="match status" value="1"/>
</dbReference>
<gene>
    <name evidence="4" type="ORF">Cba03nite_68040</name>
</gene>
<dbReference type="GO" id="GO:0016747">
    <property type="term" value="F:acyltransferase activity, transferring groups other than amino-acyl groups"/>
    <property type="evidence" value="ECO:0007669"/>
    <property type="project" value="InterPro"/>
</dbReference>
<evidence type="ECO:0000313" key="4">
    <source>
        <dbReference type="EMBL" id="GIF85455.1"/>
    </source>
</evidence>
<proteinExistence type="predicted"/>
<dbReference type="SUPFAM" id="SSF55729">
    <property type="entry name" value="Acyl-CoA N-acyltransferases (Nat)"/>
    <property type="match status" value="1"/>
</dbReference>
<dbReference type="Gene3D" id="3.40.630.30">
    <property type="match status" value="1"/>
</dbReference>
<dbReference type="RefSeq" id="WP_203755369.1">
    <property type="nucleotide sequence ID" value="NZ_BONF01000047.1"/>
</dbReference>
<keyword evidence="1" id="KW-0808">Transferase</keyword>
<evidence type="ECO:0000259" key="3">
    <source>
        <dbReference type="PROSITE" id="PS51186"/>
    </source>
</evidence>
<evidence type="ECO:0000256" key="2">
    <source>
        <dbReference type="ARBA" id="ARBA00023315"/>
    </source>
</evidence>
<evidence type="ECO:0000256" key="1">
    <source>
        <dbReference type="ARBA" id="ARBA00022679"/>
    </source>
</evidence>
<dbReference type="Proteomes" id="UP000601223">
    <property type="component" value="Unassembled WGS sequence"/>
</dbReference>
<dbReference type="InterPro" id="IPR000182">
    <property type="entry name" value="GNAT_dom"/>
</dbReference>
<accession>A0A8J3JUM7</accession>
<dbReference type="PROSITE" id="PS51186">
    <property type="entry name" value="GNAT"/>
    <property type="match status" value="1"/>
</dbReference>
<dbReference type="InterPro" id="IPR016181">
    <property type="entry name" value="Acyl_CoA_acyltransferase"/>
</dbReference>
<dbReference type="CDD" id="cd04301">
    <property type="entry name" value="NAT_SF"/>
    <property type="match status" value="1"/>
</dbReference>
<feature type="domain" description="N-acetyltransferase" evidence="3">
    <location>
        <begin position="24"/>
        <end position="169"/>
    </location>
</feature>
<reference evidence="4 5" key="1">
    <citation type="submission" date="2021-01" db="EMBL/GenBank/DDBJ databases">
        <title>Whole genome shotgun sequence of Catellatospora bangladeshensis NBRC 107357.</title>
        <authorList>
            <person name="Komaki H."/>
            <person name="Tamura T."/>
        </authorList>
    </citation>
    <scope>NUCLEOTIDE SEQUENCE [LARGE SCALE GENOMIC DNA]</scope>
    <source>
        <strain evidence="4 5">NBRC 107357</strain>
    </source>
</reference>
<evidence type="ECO:0000313" key="5">
    <source>
        <dbReference type="Proteomes" id="UP000601223"/>
    </source>
</evidence>
<sequence>MDDTGVTIRIAGAEAIDALEPLWLSLHEHHRRIAPDLVMYADERSWPLRRDLYRRWITEPGSFVLLAEDGPELVGYAFTHVFDGPDDTWVSGDRIAELETLSVAASHRGRGVGTRLLDAVDARLSELGVTDLYISTLADNHAAARVYERRGLRPLMVKYARLAASPRFRSGHDRA</sequence>
<dbReference type="PANTHER" id="PTHR43877:SF1">
    <property type="entry name" value="ACETYLTRANSFERASE"/>
    <property type="match status" value="1"/>
</dbReference>
<dbReference type="InterPro" id="IPR050832">
    <property type="entry name" value="Bact_Acetyltransf"/>
</dbReference>
<name>A0A8J3JUM7_9ACTN</name>
<protein>
    <submittedName>
        <fullName evidence="4">GNAT family N-acetyltransferase</fullName>
    </submittedName>
</protein>
<dbReference type="EMBL" id="BONF01000047">
    <property type="protein sequence ID" value="GIF85455.1"/>
    <property type="molecule type" value="Genomic_DNA"/>
</dbReference>
<keyword evidence="2" id="KW-0012">Acyltransferase</keyword>